<keyword evidence="7" id="KW-1133">Transmembrane helix</keyword>
<dbReference type="GO" id="GO:0008375">
    <property type="term" value="F:acetylglucosaminyltransferase activity"/>
    <property type="evidence" value="ECO:0007669"/>
    <property type="project" value="TreeGrafter"/>
</dbReference>
<comment type="pathway">
    <text evidence="2">Protein modification; protein glycosylation.</text>
</comment>
<name>E4XYT7_OIKDI</name>
<keyword evidence="8" id="KW-0472">Membrane</keyword>
<evidence type="ECO:0000256" key="10">
    <source>
        <dbReference type="ARBA" id="ARBA00038150"/>
    </source>
</evidence>
<sequence length="374" mass="43219">MRRGKPPVDIDLLSDKIREASEEDIEEFSEVLSDSNLSNWVFKEQCTSFVRKRKYILSPLSQREAEFPIAYAIVAYEKAGEVERLLRSIYRPQNVYCIHADNKSDESFYLALQKLTSCFPNVFLASRRENVVYAHYSRLQADFNCMSDLLSHPVNWKYYINLAGTDFPLKTNAEIVQYLSYISPHNEIECVPMSSGKERRLDKQVQLERNDDGGYSVVETGNENPPPPHGIGKYAGSAYNVLSRAFVDYAMHNETVKEIRQWSRDTLTPDEFLWAALSRFPGAPGYLPPNQQYDKNEFQSLARIVKWYGHIVNGLYPKCYGTYRHGICVYGAGDLPWLLEQKHLFANKFSAWTDDLAIQCLEKYLRRKEIQEAI</sequence>
<dbReference type="EMBL" id="FN653351">
    <property type="protein sequence ID" value="CBY14799.1"/>
    <property type="molecule type" value="Genomic_DNA"/>
</dbReference>
<accession>E4XYT7</accession>
<reference evidence="11" key="1">
    <citation type="journal article" date="2010" name="Science">
        <title>Plasticity of animal genome architecture unmasked by rapid evolution of a pelagic tunicate.</title>
        <authorList>
            <person name="Denoeud F."/>
            <person name="Henriet S."/>
            <person name="Mungpakdee S."/>
            <person name="Aury J.M."/>
            <person name="Da Silva C."/>
            <person name="Brinkmann H."/>
            <person name="Mikhaleva J."/>
            <person name="Olsen L.C."/>
            <person name="Jubin C."/>
            <person name="Canestro C."/>
            <person name="Bouquet J.M."/>
            <person name="Danks G."/>
            <person name="Poulain J."/>
            <person name="Campsteijn C."/>
            <person name="Adamski M."/>
            <person name="Cross I."/>
            <person name="Yadetie F."/>
            <person name="Muffato M."/>
            <person name="Louis A."/>
            <person name="Butcher S."/>
            <person name="Tsagkogeorga G."/>
            <person name="Konrad A."/>
            <person name="Singh S."/>
            <person name="Jensen M.F."/>
            <person name="Cong E.H."/>
            <person name="Eikeseth-Otteraa H."/>
            <person name="Noel B."/>
            <person name="Anthouard V."/>
            <person name="Porcel B.M."/>
            <person name="Kachouri-Lafond R."/>
            <person name="Nishino A."/>
            <person name="Ugolini M."/>
            <person name="Chourrout P."/>
            <person name="Nishida H."/>
            <person name="Aasland R."/>
            <person name="Huzurbazar S."/>
            <person name="Westhof E."/>
            <person name="Delsuc F."/>
            <person name="Lehrach H."/>
            <person name="Reinhardt R."/>
            <person name="Weissenbach J."/>
            <person name="Roy S.W."/>
            <person name="Artiguenave F."/>
            <person name="Postlethwait J.H."/>
            <person name="Manak J.R."/>
            <person name="Thompson E.M."/>
            <person name="Jaillon O."/>
            <person name="Du Pasquier L."/>
            <person name="Boudinot P."/>
            <person name="Liberles D.A."/>
            <person name="Volff J.N."/>
            <person name="Philippe H."/>
            <person name="Lenhard B."/>
            <person name="Roest Crollius H."/>
            <person name="Wincker P."/>
            <person name="Chourrout D."/>
        </authorList>
    </citation>
    <scope>NUCLEOTIDE SEQUENCE [LARGE SCALE GENOMIC DNA]</scope>
</reference>
<keyword evidence="9" id="KW-0325">Glycoprotein</keyword>
<dbReference type="AlphaFoldDB" id="E4XYT7"/>
<dbReference type="PANTHER" id="PTHR19297:SF191">
    <property type="entry name" value="PROTEIN XYLOSYLTRANSFERASE"/>
    <property type="match status" value="1"/>
</dbReference>
<dbReference type="PANTHER" id="PTHR19297">
    <property type="entry name" value="GLYCOSYLTRANSFERASE 14 FAMILY MEMBER"/>
    <property type="match status" value="1"/>
</dbReference>
<dbReference type="OrthoDB" id="2019572at2759"/>
<dbReference type="Proteomes" id="UP000001307">
    <property type="component" value="Unassembled WGS sequence"/>
</dbReference>
<keyword evidence="3" id="KW-0328">Glycosyltransferase</keyword>
<protein>
    <submittedName>
        <fullName evidence="11">Uncharacterized protein</fullName>
    </submittedName>
</protein>
<evidence type="ECO:0000256" key="9">
    <source>
        <dbReference type="ARBA" id="ARBA00023180"/>
    </source>
</evidence>
<keyword evidence="12" id="KW-1185">Reference proteome</keyword>
<dbReference type="InterPro" id="IPR003406">
    <property type="entry name" value="Glyco_trans_14"/>
</dbReference>
<evidence type="ECO:0000256" key="2">
    <source>
        <dbReference type="ARBA" id="ARBA00004922"/>
    </source>
</evidence>
<dbReference type="Pfam" id="PF02485">
    <property type="entry name" value="Branch"/>
    <property type="match status" value="1"/>
</dbReference>
<keyword evidence="4" id="KW-0808">Transferase</keyword>
<evidence type="ECO:0000313" key="11">
    <source>
        <dbReference type="EMBL" id="CBY14799.1"/>
    </source>
</evidence>
<keyword evidence="6" id="KW-0735">Signal-anchor</keyword>
<proteinExistence type="inferred from homology"/>
<evidence type="ECO:0000256" key="1">
    <source>
        <dbReference type="ARBA" id="ARBA00004606"/>
    </source>
</evidence>
<evidence type="ECO:0000256" key="7">
    <source>
        <dbReference type="ARBA" id="ARBA00022989"/>
    </source>
</evidence>
<keyword evidence="5" id="KW-0812">Transmembrane</keyword>
<comment type="subcellular location">
    <subcellularLocation>
        <location evidence="1">Membrane</location>
        <topology evidence="1">Single-pass type II membrane protein</topology>
    </subcellularLocation>
</comment>
<organism evidence="11">
    <name type="scientific">Oikopleura dioica</name>
    <name type="common">Tunicate</name>
    <dbReference type="NCBI Taxonomy" id="34765"/>
    <lineage>
        <taxon>Eukaryota</taxon>
        <taxon>Metazoa</taxon>
        <taxon>Chordata</taxon>
        <taxon>Tunicata</taxon>
        <taxon>Appendicularia</taxon>
        <taxon>Copelata</taxon>
        <taxon>Oikopleuridae</taxon>
        <taxon>Oikopleura</taxon>
    </lineage>
</organism>
<evidence type="ECO:0000256" key="5">
    <source>
        <dbReference type="ARBA" id="ARBA00022692"/>
    </source>
</evidence>
<evidence type="ECO:0000256" key="3">
    <source>
        <dbReference type="ARBA" id="ARBA00022676"/>
    </source>
</evidence>
<evidence type="ECO:0000256" key="4">
    <source>
        <dbReference type="ARBA" id="ARBA00022679"/>
    </source>
</evidence>
<gene>
    <name evidence="11" type="ORF">GSOID_T00009879001</name>
</gene>
<comment type="similarity">
    <text evidence="10">Belongs to the glycosyltransferase 14 family.</text>
</comment>
<evidence type="ECO:0000313" key="12">
    <source>
        <dbReference type="Proteomes" id="UP000001307"/>
    </source>
</evidence>
<dbReference type="InParanoid" id="E4XYT7"/>
<dbReference type="GO" id="GO:0016020">
    <property type="term" value="C:membrane"/>
    <property type="evidence" value="ECO:0007669"/>
    <property type="project" value="UniProtKB-SubCell"/>
</dbReference>
<evidence type="ECO:0000256" key="8">
    <source>
        <dbReference type="ARBA" id="ARBA00023136"/>
    </source>
</evidence>
<evidence type="ECO:0000256" key="6">
    <source>
        <dbReference type="ARBA" id="ARBA00022968"/>
    </source>
</evidence>